<evidence type="ECO:0000256" key="3">
    <source>
        <dbReference type="ARBA" id="ARBA00022475"/>
    </source>
</evidence>
<dbReference type="PANTHER" id="PTHR43266:SF10">
    <property type="entry name" value="BACILYSIN EXPORTER BACE-RELATED"/>
    <property type="match status" value="1"/>
</dbReference>
<feature type="transmembrane region" description="Helical" evidence="7">
    <location>
        <begin position="172"/>
        <end position="191"/>
    </location>
</feature>
<protein>
    <submittedName>
        <fullName evidence="9">Putative MFS family arabinose efflux permease</fullName>
    </submittedName>
</protein>
<keyword evidence="5 7" id="KW-1133">Transmembrane helix</keyword>
<feature type="transmembrane region" description="Helical" evidence="7">
    <location>
        <begin position="294"/>
        <end position="312"/>
    </location>
</feature>
<feature type="transmembrane region" description="Helical" evidence="7">
    <location>
        <begin position="21"/>
        <end position="41"/>
    </location>
</feature>
<keyword evidence="4 7" id="KW-0812">Transmembrane</keyword>
<evidence type="ECO:0000256" key="6">
    <source>
        <dbReference type="ARBA" id="ARBA00023136"/>
    </source>
</evidence>
<dbReference type="GO" id="GO:0005886">
    <property type="term" value="C:plasma membrane"/>
    <property type="evidence" value="ECO:0007669"/>
    <property type="project" value="UniProtKB-SubCell"/>
</dbReference>
<dbReference type="OrthoDB" id="3814140at2"/>
<comment type="caution">
    <text evidence="9">The sequence shown here is derived from an EMBL/GenBank/DDBJ whole genome shotgun (WGS) entry which is preliminary data.</text>
</comment>
<evidence type="ECO:0000313" key="10">
    <source>
        <dbReference type="Proteomes" id="UP000317043"/>
    </source>
</evidence>
<accession>A0A543B2C0</accession>
<evidence type="ECO:0000259" key="8">
    <source>
        <dbReference type="PROSITE" id="PS50850"/>
    </source>
</evidence>
<dbReference type="Proteomes" id="UP000317043">
    <property type="component" value="Unassembled WGS sequence"/>
</dbReference>
<feature type="transmembrane region" description="Helical" evidence="7">
    <location>
        <begin position="145"/>
        <end position="166"/>
    </location>
</feature>
<evidence type="ECO:0000313" key="9">
    <source>
        <dbReference type="EMBL" id="TQL78971.1"/>
    </source>
</evidence>
<dbReference type="InterPro" id="IPR036259">
    <property type="entry name" value="MFS_trans_sf"/>
</dbReference>
<dbReference type="GO" id="GO:0022857">
    <property type="term" value="F:transmembrane transporter activity"/>
    <property type="evidence" value="ECO:0007669"/>
    <property type="project" value="InterPro"/>
</dbReference>
<keyword evidence="10" id="KW-1185">Reference proteome</keyword>
<keyword evidence="6 7" id="KW-0472">Membrane</keyword>
<feature type="transmembrane region" description="Helical" evidence="7">
    <location>
        <begin position="53"/>
        <end position="72"/>
    </location>
</feature>
<feature type="transmembrane region" description="Helical" evidence="7">
    <location>
        <begin position="318"/>
        <end position="338"/>
    </location>
</feature>
<feature type="transmembrane region" description="Helical" evidence="7">
    <location>
        <begin position="350"/>
        <end position="375"/>
    </location>
</feature>
<evidence type="ECO:0000256" key="5">
    <source>
        <dbReference type="ARBA" id="ARBA00022989"/>
    </source>
</evidence>
<keyword evidence="3" id="KW-1003">Cell membrane</keyword>
<dbReference type="PROSITE" id="PS50850">
    <property type="entry name" value="MFS"/>
    <property type="match status" value="1"/>
</dbReference>
<evidence type="ECO:0000256" key="7">
    <source>
        <dbReference type="SAM" id="Phobius"/>
    </source>
</evidence>
<evidence type="ECO:0000256" key="1">
    <source>
        <dbReference type="ARBA" id="ARBA00004651"/>
    </source>
</evidence>
<feature type="transmembrane region" description="Helical" evidence="7">
    <location>
        <begin position="381"/>
        <end position="401"/>
    </location>
</feature>
<feature type="transmembrane region" description="Helical" evidence="7">
    <location>
        <begin position="262"/>
        <end position="282"/>
    </location>
</feature>
<reference evidence="9 10" key="1">
    <citation type="submission" date="2019-06" db="EMBL/GenBank/DDBJ databases">
        <title>Sequencing the genomes of 1000 actinobacteria strains.</title>
        <authorList>
            <person name="Klenk H.-P."/>
        </authorList>
    </citation>
    <scope>NUCLEOTIDE SEQUENCE [LARGE SCALE GENOMIC DNA]</scope>
    <source>
        <strain evidence="9 10">DSM 45928</strain>
    </source>
</reference>
<dbReference type="Pfam" id="PF07690">
    <property type="entry name" value="MFS_1"/>
    <property type="match status" value="1"/>
</dbReference>
<dbReference type="PANTHER" id="PTHR43266">
    <property type="entry name" value="MACROLIDE-EFFLUX PROTEIN"/>
    <property type="match status" value="1"/>
</dbReference>
<organism evidence="9 10">
    <name type="scientific">Stackebrandtia endophytica</name>
    <dbReference type="NCBI Taxonomy" id="1496996"/>
    <lineage>
        <taxon>Bacteria</taxon>
        <taxon>Bacillati</taxon>
        <taxon>Actinomycetota</taxon>
        <taxon>Actinomycetes</taxon>
        <taxon>Glycomycetales</taxon>
        <taxon>Glycomycetaceae</taxon>
        <taxon>Stackebrandtia</taxon>
    </lineage>
</organism>
<dbReference type="EMBL" id="VFOW01000001">
    <property type="protein sequence ID" value="TQL78971.1"/>
    <property type="molecule type" value="Genomic_DNA"/>
</dbReference>
<keyword evidence="2" id="KW-0813">Transport</keyword>
<dbReference type="InterPro" id="IPR020846">
    <property type="entry name" value="MFS_dom"/>
</dbReference>
<dbReference type="AlphaFoldDB" id="A0A543B2C0"/>
<dbReference type="CDD" id="cd06173">
    <property type="entry name" value="MFS_MefA_like"/>
    <property type="match status" value="1"/>
</dbReference>
<gene>
    <name evidence="9" type="ORF">FB566_4569</name>
</gene>
<sequence length="414" mass="43735">MAARRHGCGLVRHFRWLVAGYTLSAFGGHLNIVALGLYAFLVTGSALHTGLFMAVRLVSGFVTGLFSGAIVSRFPRKRVMMTADLAQSSALLCLAIVPPDSAAGLLYAVATVAGCGSTLFNVCLRSGIPDIVGAEHRVRGNAMLVTGRSLATVAGMGSAGAIIAVAGFETVFVINAATYLLSALNLARLPLLRTPPEPETSGQPAWKSSLSSAYLVLTATPVLLIMMAVRTVEGFGSASHIVGLPVHAATVQPVEPAMFLSQFWVCWALGNIVAQQIVMRWATRGGRRLPDQSFAVSVIIMSIGFIVVFTGITSWTLMVVALITGIADGYAETSFMSRLQAASEDRRGQLFGLVAMAETTGLGLGMLTSAALLTYQTPSTVVTVMHGLAVVAAIVLLVRLLRRRRARQETELTT</sequence>
<feature type="domain" description="Major facilitator superfamily (MFS) profile" evidence="8">
    <location>
        <begin position="222"/>
        <end position="414"/>
    </location>
</feature>
<evidence type="ECO:0000256" key="4">
    <source>
        <dbReference type="ARBA" id="ARBA00022692"/>
    </source>
</evidence>
<evidence type="ECO:0000256" key="2">
    <source>
        <dbReference type="ARBA" id="ARBA00022448"/>
    </source>
</evidence>
<feature type="transmembrane region" description="Helical" evidence="7">
    <location>
        <begin position="212"/>
        <end position="229"/>
    </location>
</feature>
<name>A0A543B2C0_9ACTN</name>
<dbReference type="SUPFAM" id="SSF103473">
    <property type="entry name" value="MFS general substrate transporter"/>
    <property type="match status" value="1"/>
</dbReference>
<comment type="subcellular location">
    <subcellularLocation>
        <location evidence="1">Cell membrane</location>
        <topology evidence="1">Multi-pass membrane protein</topology>
    </subcellularLocation>
</comment>
<dbReference type="InterPro" id="IPR011701">
    <property type="entry name" value="MFS"/>
</dbReference>
<proteinExistence type="predicted"/>
<dbReference type="Gene3D" id="1.20.1250.20">
    <property type="entry name" value="MFS general substrate transporter like domains"/>
    <property type="match status" value="1"/>
</dbReference>
<dbReference type="InParanoid" id="A0A543B2C0"/>